<comment type="caution">
    <text evidence="2">The sequence shown here is derived from an EMBL/GenBank/DDBJ whole genome shotgun (WGS) entry which is preliminary data.</text>
</comment>
<evidence type="ECO:0008006" key="4">
    <source>
        <dbReference type="Google" id="ProtNLM"/>
    </source>
</evidence>
<dbReference type="SUPFAM" id="SSF56935">
    <property type="entry name" value="Porins"/>
    <property type="match status" value="1"/>
</dbReference>
<evidence type="ECO:0000313" key="3">
    <source>
        <dbReference type="Proteomes" id="UP001139409"/>
    </source>
</evidence>
<evidence type="ECO:0000256" key="1">
    <source>
        <dbReference type="SAM" id="SignalP"/>
    </source>
</evidence>
<dbReference type="RefSeq" id="WP_225696907.1">
    <property type="nucleotide sequence ID" value="NZ_JAIXNE010000001.1"/>
</dbReference>
<organism evidence="2 3">
    <name type="scientific">Fulvivirga sedimenti</name>
    <dbReference type="NCBI Taxonomy" id="2879465"/>
    <lineage>
        <taxon>Bacteria</taxon>
        <taxon>Pseudomonadati</taxon>
        <taxon>Bacteroidota</taxon>
        <taxon>Cytophagia</taxon>
        <taxon>Cytophagales</taxon>
        <taxon>Fulvivirgaceae</taxon>
        <taxon>Fulvivirga</taxon>
    </lineage>
</organism>
<gene>
    <name evidence="2" type="ORF">LDX50_02895</name>
</gene>
<accession>A0A9X1HMM6</accession>
<evidence type="ECO:0000313" key="2">
    <source>
        <dbReference type="EMBL" id="MCA6073795.1"/>
    </source>
</evidence>
<reference evidence="2" key="1">
    <citation type="submission" date="2021-09" db="EMBL/GenBank/DDBJ databases">
        <title>Fulvivirga sp. isolated from coastal sediment.</title>
        <authorList>
            <person name="Yu H."/>
        </authorList>
    </citation>
    <scope>NUCLEOTIDE SEQUENCE</scope>
    <source>
        <strain evidence="2">1062</strain>
    </source>
</reference>
<proteinExistence type="predicted"/>
<keyword evidence="1" id="KW-0732">Signal</keyword>
<sequence length="425" mass="47327">MKTKSIILLIGLLAMVASTATAQFNRNLQYFRYNDARGLNVYEVSKTDTVGYDGLQVRVGGDFAIQFQGLSQDNLAGNLADMGGNFNLPTANLNLDVQLYDGVRMHLRTYLSSRHHEEAWVKGGYLQIDKLDFIKPGFAENFMKIARITVGLDELNYGDWHFRRSDNARAIYNPFVGNLIMDSFTTEAFGEVTLLPGNFIVVLGLSNGKLNQNVIVNDNTDNKMSFYGKLGYQMPIGDEDNFFRITGSWYTNNGTSTGTYLFGGDRAGGRYYGVLWAVDGEGNASGSDFEPRFNPRFRQMTAIQLAPSFKLGGLEFFGLYEIINNGEDQGNGNFNQVAAEALYRFGGRDQLYIGGRYNAISGERNEGDPEIKINRINIGGGWYLTKNILAKIEYVNQEYKGDGWQSSKYDGASFDGIVIEAAISF</sequence>
<feature type="signal peptide" evidence="1">
    <location>
        <begin position="1"/>
        <end position="22"/>
    </location>
</feature>
<protein>
    <recommendedName>
        <fullName evidence="4">Porin</fullName>
    </recommendedName>
</protein>
<keyword evidence="3" id="KW-1185">Reference proteome</keyword>
<dbReference type="Proteomes" id="UP001139409">
    <property type="component" value="Unassembled WGS sequence"/>
</dbReference>
<name>A0A9X1HMM6_9BACT</name>
<dbReference type="AlphaFoldDB" id="A0A9X1HMM6"/>
<dbReference type="EMBL" id="JAIXNE010000001">
    <property type="protein sequence ID" value="MCA6073795.1"/>
    <property type="molecule type" value="Genomic_DNA"/>
</dbReference>
<feature type="chain" id="PRO_5040917181" description="Porin" evidence="1">
    <location>
        <begin position="23"/>
        <end position="425"/>
    </location>
</feature>